<comment type="similarity">
    <text evidence="1">Belongs to the UPF0758 family.</text>
</comment>
<dbReference type="Proteomes" id="UP000321425">
    <property type="component" value="Unassembled WGS sequence"/>
</dbReference>
<dbReference type="CDD" id="cd08071">
    <property type="entry name" value="MPN_DUF2466"/>
    <property type="match status" value="1"/>
</dbReference>
<dbReference type="PANTHER" id="PTHR30471">
    <property type="entry name" value="DNA REPAIR PROTEIN RADC"/>
    <property type="match status" value="1"/>
</dbReference>
<reference evidence="8 11" key="2">
    <citation type="submission" date="2019-07" db="EMBL/GenBank/DDBJ databases">
        <title>Whole genome shotgun sequence of Alkalibacterium putridalgicola NBRC 103243.</title>
        <authorList>
            <person name="Hosoyama A."/>
            <person name="Uohara A."/>
            <person name="Ohji S."/>
            <person name="Ichikawa N."/>
        </authorList>
    </citation>
    <scope>NUCLEOTIDE SEQUENCE [LARGE SCALE GENOMIC DNA]</scope>
    <source>
        <strain evidence="8 11">NBRC 103243</strain>
    </source>
</reference>
<evidence type="ECO:0000259" key="7">
    <source>
        <dbReference type="PROSITE" id="PS50249"/>
    </source>
</evidence>
<keyword evidence="11" id="KW-1185">Reference proteome</keyword>
<dbReference type="AlphaFoldDB" id="A0A1H7VAI3"/>
<dbReference type="InterPro" id="IPR020891">
    <property type="entry name" value="UPF0758_CS"/>
</dbReference>
<dbReference type="InterPro" id="IPR037518">
    <property type="entry name" value="MPN"/>
</dbReference>
<sequence>MDYIPFIKLKQEVVHETSIESKKLTSAITVANYAQELIGNCDRETVIVFGLGTKSDINFISTVSVGSLNTSIVHPREIFKASIASNCARLIIAHNHPSGDISPSDADHNFTRRICEAGELLGIEVLDHVIVSPTEYYSFAEYGHIKREA</sequence>
<dbReference type="Gene3D" id="3.40.140.10">
    <property type="entry name" value="Cytidine Deaminase, domain 2"/>
    <property type="match status" value="1"/>
</dbReference>
<dbReference type="PROSITE" id="PS50249">
    <property type="entry name" value="MPN"/>
    <property type="match status" value="1"/>
</dbReference>
<dbReference type="STRING" id="426703.SAMN04488100_12320"/>
<dbReference type="PANTHER" id="PTHR30471:SF3">
    <property type="entry name" value="UPF0758 PROTEIN YEES-RELATED"/>
    <property type="match status" value="1"/>
</dbReference>
<feature type="domain" description="MPN" evidence="7">
    <location>
        <begin position="23"/>
        <end position="145"/>
    </location>
</feature>
<dbReference type="Proteomes" id="UP000198548">
    <property type="component" value="Unassembled WGS sequence"/>
</dbReference>
<protein>
    <submittedName>
        <fullName evidence="9">DNA repair protein RadC</fullName>
    </submittedName>
</protein>
<keyword evidence="6" id="KW-0482">Metalloprotease</keyword>
<organism evidence="9 10">
    <name type="scientific">Alkalibacterium putridalgicola</name>
    <dbReference type="NCBI Taxonomy" id="426703"/>
    <lineage>
        <taxon>Bacteria</taxon>
        <taxon>Bacillati</taxon>
        <taxon>Bacillota</taxon>
        <taxon>Bacilli</taxon>
        <taxon>Lactobacillales</taxon>
        <taxon>Carnobacteriaceae</taxon>
        <taxon>Alkalibacterium</taxon>
    </lineage>
</organism>
<evidence type="ECO:0000313" key="9">
    <source>
        <dbReference type="EMBL" id="SEM06291.1"/>
    </source>
</evidence>
<gene>
    <name evidence="8" type="ORF">APU01nite_06620</name>
    <name evidence="9" type="ORF">SAMN04488100_12320</name>
</gene>
<dbReference type="EMBL" id="BJUX01000005">
    <property type="protein sequence ID" value="GEK88623.1"/>
    <property type="molecule type" value="Genomic_DNA"/>
</dbReference>
<dbReference type="OrthoDB" id="9804482at2"/>
<evidence type="ECO:0000313" key="8">
    <source>
        <dbReference type="EMBL" id="GEK88623.1"/>
    </source>
</evidence>
<evidence type="ECO:0000256" key="6">
    <source>
        <dbReference type="ARBA" id="ARBA00023049"/>
    </source>
</evidence>
<keyword evidence="4" id="KW-0378">Hydrolase</keyword>
<evidence type="ECO:0000256" key="3">
    <source>
        <dbReference type="ARBA" id="ARBA00022723"/>
    </source>
</evidence>
<dbReference type="EMBL" id="FOBL01000023">
    <property type="protein sequence ID" value="SEM06291.1"/>
    <property type="molecule type" value="Genomic_DNA"/>
</dbReference>
<dbReference type="GO" id="GO:0008237">
    <property type="term" value="F:metallopeptidase activity"/>
    <property type="evidence" value="ECO:0007669"/>
    <property type="project" value="UniProtKB-KW"/>
</dbReference>
<dbReference type="Pfam" id="PF04002">
    <property type="entry name" value="RadC"/>
    <property type="match status" value="1"/>
</dbReference>
<proteinExistence type="inferred from homology"/>
<evidence type="ECO:0000256" key="1">
    <source>
        <dbReference type="ARBA" id="ARBA00010243"/>
    </source>
</evidence>
<dbReference type="GO" id="GO:0046872">
    <property type="term" value="F:metal ion binding"/>
    <property type="evidence" value="ECO:0007669"/>
    <property type="project" value="UniProtKB-KW"/>
</dbReference>
<dbReference type="PROSITE" id="PS01302">
    <property type="entry name" value="UPF0758"/>
    <property type="match status" value="1"/>
</dbReference>
<reference evidence="9 10" key="1">
    <citation type="submission" date="2016-10" db="EMBL/GenBank/DDBJ databases">
        <authorList>
            <person name="de Groot N.N."/>
        </authorList>
    </citation>
    <scope>NUCLEOTIDE SEQUENCE [LARGE SCALE GENOMIC DNA]</scope>
    <source>
        <strain evidence="9 10">DSM 19182</strain>
    </source>
</reference>
<keyword evidence="2" id="KW-0645">Protease</keyword>
<accession>A0A1H7VAI3</accession>
<evidence type="ECO:0000313" key="10">
    <source>
        <dbReference type="Proteomes" id="UP000198548"/>
    </source>
</evidence>
<keyword evidence="5" id="KW-0862">Zinc</keyword>
<evidence type="ECO:0000256" key="4">
    <source>
        <dbReference type="ARBA" id="ARBA00022801"/>
    </source>
</evidence>
<dbReference type="RefSeq" id="WP_091488816.1">
    <property type="nucleotide sequence ID" value="NZ_BJUX01000005.1"/>
</dbReference>
<dbReference type="GO" id="GO:0006508">
    <property type="term" value="P:proteolysis"/>
    <property type="evidence" value="ECO:0007669"/>
    <property type="project" value="UniProtKB-KW"/>
</dbReference>
<evidence type="ECO:0000256" key="5">
    <source>
        <dbReference type="ARBA" id="ARBA00022833"/>
    </source>
</evidence>
<dbReference type="InterPro" id="IPR001405">
    <property type="entry name" value="UPF0758"/>
</dbReference>
<keyword evidence="3" id="KW-0479">Metal-binding</keyword>
<evidence type="ECO:0000256" key="2">
    <source>
        <dbReference type="ARBA" id="ARBA00022670"/>
    </source>
</evidence>
<dbReference type="InterPro" id="IPR025657">
    <property type="entry name" value="RadC_JAB"/>
</dbReference>
<evidence type="ECO:0000313" key="11">
    <source>
        <dbReference type="Proteomes" id="UP000321425"/>
    </source>
</evidence>
<name>A0A1H7VAI3_9LACT</name>